<gene>
    <name evidence="1" type="ORF">QEZ52_15905</name>
</gene>
<reference evidence="1 2" key="1">
    <citation type="submission" date="2023-04" db="EMBL/GenBank/DDBJ databases">
        <title>Complete genome sequence of Alisedimentitalea scapharcae.</title>
        <authorList>
            <person name="Rong J.-C."/>
            <person name="Yi M.-L."/>
            <person name="Zhao Q."/>
        </authorList>
    </citation>
    <scope>NUCLEOTIDE SEQUENCE [LARGE SCALE GENOMIC DNA]</scope>
    <source>
        <strain evidence="1 2">KCTC 42119</strain>
    </source>
</reference>
<name>A0ABZ2XQB1_9RHOB</name>
<sequence>MGSSPTIPATAALRINACRLVKGPDQLHTVLAHLSGCTQPETVEGPETLRRFSAN</sequence>
<accession>A0ABZ2XQB1</accession>
<dbReference type="Proteomes" id="UP001623232">
    <property type="component" value="Chromosome"/>
</dbReference>
<proteinExistence type="predicted"/>
<evidence type="ECO:0000313" key="2">
    <source>
        <dbReference type="Proteomes" id="UP001623232"/>
    </source>
</evidence>
<dbReference type="RefSeq" id="WP_406645441.1">
    <property type="nucleotide sequence ID" value="NZ_CP123584.1"/>
</dbReference>
<keyword evidence="2" id="KW-1185">Reference proteome</keyword>
<organism evidence="1 2">
    <name type="scientific">Aliisedimentitalea scapharcae</name>
    <dbReference type="NCBI Taxonomy" id="1524259"/>
    <lineage>
        <taxon>Bacteria</taxon>
        <taxon>Pseudomonadati</taxon>
        <taxon>Pseudomonadota</taxon>
        <taxon>Alphaproteobacteria</taxon>
        <taxon>Rhodobacterales</taxon>
        <taxon>Roseobacteraceae</taxon>
        <taxon>Aliisedimentitalea</taxon>
    </lineage>
</organism>
<dbReference type="EMBL" id="CP123584">
    <property type="protein sequence ID" value="WZK88077.1"/>
    <property type="molecule type" value="Genomic_DNA"/>
</dbReference>
<protein>
    <submittedName>
        <fullName evidence="1">Uncharacterized protein</fullName>
    </submittedName>
</protein>
<evidence type="ECO:0000313" key="1">
    <source>
        <dbReference type="EMBL" id="WZK88077.1"/>
    </source>
</evidence>